<dbReference type="PANTHER" id="PTHR35089:SF1">
    <property type="entry name" value="CHAPERONE PROTEIN SKP"/>
    <property type="match status" value="1"/>
</dbReference>
<keyword evidence="3" id="KW-0175">Coiled coil</keyword>
<reference evidence="6 7" key="1">
    <citation type="submission" date="2018-08" db="EMBL/GenBank/DDBJ databases">
        <title>A genome reference for cultivated species of the human gut microbiota.</title>
        <authorList>
            <person name="Zou Y."/>
            <person name="Xue W."/>
            <person name="Luo G."/>
        </authorList>
    </citation>
    <scope>NUCLEOTIDE SEQUENCE [LARGE SCALE GENOMIC DNA]</scope>
    <source>
        <strain evidence="6 7">AF15-25</strain>
    </source>
</reference>
<dbReference type="EMBL" id="JANDWU010000030">
    <property type="protein sequence ID" value="MCP9550389.1"/>
    <property type="molecule type" value="Genomic_DNA"/>
</dbReference>
<evidence type="ECO:0000256" key="1">
    <source>
        <dbReference type="ARBA" id="ARBA00009091"/>
    </source>
</evidence>
<protein>
    <submittedName>
        <fullName evidence="6">OmpH family outer membrane protein</fullName>
    </submittedName>
</protein>
<evidence type="ECO:0000256" key="4">
    <source>
        <dbReference type="SAM" id="SignalP"/>
    </source>
</evidence>
<evidence type="ECO:0000313" key="7">
    <source>
        <dbReference type="Proteomes" id="UP000285236"/>
    </source>
</evidence>
<dbReference type="SMART" id="SM00935">
    <property type="entry name" value="OmpH"/>
    <property type="match status" value="1"/>
</dbReference>
<dbReference type="PANTHER" id="PTHR35089">
    <property type="entry name" value="CHAPERONE PROTEIN SKP"/>
    <property type="match status" value="1"/>
</dbReference>
<reference evidence="5" key="2">
    <citation type="submission" date="2022-07" db="EMBL/GenBank/DDBJ databases">
        <title>Prevotella copri.</title>
        <authorList>
            <person name="Yang C."/>
        </authorList>
    </citation>
    <scope>NUCLEOTIDE SEQUENCE</scope>
    <source>
        <strain evidence="5">HF1805</strain>
    </source>
</reference>
<dbReference type="GO" id="GO:0051082">
    <property type="term" value="F:unfolded protein binding"/>
    <property type="evidence" value="ECO:0007669"/>
    <property type="project" value="InterPro"/>
</dbReference>
<feature type="chain" id="PRO_5042788370" evidence="4">
    <location>
        <begin position="20"/>
        <end position="184"/>
    </location>
</feature>
<accession>A0AA92TST9</accession>
<dbReference type="Pfam" id="PF03938">
    <property type="entry name" value="OmpH"/>
    <property type="match status" value="1"/>
</dbReference>
<name>A0AA92TST9_9BACT</name>
<dbReference type="RefSeq" id="WP_118079562.1">
    <property type="nucleotide sequence ID" value="NZ_JANDWU010000030.1"/>
</dbReference>
<dbReference type="SUPFAM" id="SSF111384">
    <property type="entry name" value="OmpH-like"/>
    <property type="match status" value="1"/>
</dbReference>
<feature type="coiled-coil region" evidence="3">
    <location>
        <begin position="100"/>
        <end position="127"/>
    </location>
</feature>
<evidence type="ECO:0000313" key="6">
    <source>
        <dbReference type="EMBL" id="RGU98158.1"/>
    </source>
</evidence>
<gene>
    <name evidence="6" type="ORF">DWW35_05440</name>
    <name evidence="5" type="ORF">NNC68_13065</name>
</gene>
<dbReference type="Proteomes" id="UP001205506">
    <property type="component" value="Unassembled WGS sequence"/>
</dbReference>
<feature type="signal peptide" evidence="4">
    <location>
        <begin position="1"/>
        <end position="19"/>
    </location>
</feature>
<dbReference type="InterPro" id="IPR024930">
    <property type="entry name" value="Skp_dom_sf"/>
</dbReference>
<proteinExistence type="inferred from homology"/>
<dbReference type="EMBL" id="QRYP01000010">
    <property type="protein sequence ID" value="RGU98158.1"/>
    <property type="molecule type" value="Genomic_DNA"/>
</dbReference>
<organism evidence="6 7">
    <name type="scientific">Segatella copri</name>
    <dbReference type="NCBI Taxonomy" id="165179"/>
    <lineage>
        <taxon>Bacteria</taxon>
        <taxon>Pseudomonadati</taxon>
        <taxon>Bacteroidota</taxon>
        <taxon>Bacteroidia</taxon>
        <taxon>Bacteroidales</taxon>
        <taxon>Prevotellaceae</taxon>
        <taxon>Segatella</taxon>
    </lineage>
</organism>
<evidence type="ECO:0000256" key="3">
    <source>
        <dbReference type="SAM" id="Coils"/>
    </source>
</evidence>
<dbReference type="GO" id="GO:0005829">
    <property type="term" value="C:cytosol"/>
    <property type="evidence" value="ECO:0007669"/>
    <property type="project" value="TreeGrafter"/>
</dbReference>
<evidence type="ECO:0000313" key="5">
    <source>
        <dbReference type="EMBL" id="MCP9550389.1"/>
    </source>
</evidence>
<keyword evidence="2 4" id="KW-0732">Signal</keyword>
<dbReference type="GO" id="GO:0050821">
    <property type="term" value="P:protein stabilization"/>
    <property type="evidence" value="ECO:0007669"/>
    <property type="project" value="TreeGrafter"/>
</dbReference>
<sequence>MKKNLLFLAFALISLTVSAQHTTPAAKVQQQQIAVSAPLHFGYFSFDKVFHTMPGYVIAKHNMDELREKYDAETKRVETEFNAKYEEFLDGQRTYAKTILEKRQAELRELMEKNIAFKAEATRLLQQAENDAYAPLKAKINEEAKKIGKQKGFAFIINTDNNAAPYLNEEMGEDITALLEETLK</sequence>
<dbReference type="Gene3D" id="3.30.910.20">
    <property type="entry name" value="Skp domain"/>
    <property type="match status" value="1"/>
</dbReference>
<dbReference type="Proteomes" id="UP000285236">
    <property type="component" value="Unassembled WGS sequence"/>
</dbReference>
<dbReference type="InterPro" id="IPR005632">
    <property type="entry name" value="Chaperone_Skp"/>
</dbReference>
<dbReference type="AlphaFoldDB" id="A0AA92TST9"/>
<evidence type="ECO:0000256" key="2">
    <source>
        <dbReference type="ARBA" id="ARBA00022729"/>
    </source>
</evidence>
<comment type="similarity">
    <text evidence="1">Belongs to the Skp family.</text>
</comment>
<comment type="caution">
    <text evidence="6">The sequence shown here is derived from an EMBL/GenBank/DDBJ whole genome shotgun (WGS) entry which is preliminary data.</text>
</comment>